<feature type="region of interest" description="Disordered" evidence="2">
    <location>
        <begin position="337"/>
        <end position="361"/>
    </location>
</feature>
<evidence type="ECO:0000313" key="5">
    <source>
        <dbReference type="Proteomes" id="UP000790580"/>
    </source>
</evidence>
<organism evidence="4 5">
    <name type="scientific">Evansella alkalicola</name>
    <dbReference type="NCBI Taxonomy" id="745819"/>
    <lineage>
        <taxon>Bacteria</taxon>
        <taxon>Bacillati</taxon>
        <taxon>Bacillota</taxon>
        <taxon>Bacilli</taxon>
        <taxon>Bacillales</taxon>
        <taxon>Bacillaceae</taxon>
        <taxon>Evansella</taxon>
    </lineage>
</organism>
<keyword evidence="3" id="KW-0472">Membrane</keyword>
<feature type="coiled-coil region" evidence="1">
    <location>
        <begin position="235"/>
        <end position="297"/>
    </location>
</feature>
<evidence type="ECO:0000313" key="4">
    <source>
        <dbReference type="EMBL" id="MBU9724253.1"/>
    </source>
</evidence>
<name>A0ABS6K086_9BACI</name>
<keyword evidence="3" id="KW-1133">Transmembrane helix</keyword>
<accession>A0ABS6K086</accession>
<comment type="caution">
    <text evidence="4">The sequence shown here is derived from an EMBL/GenBank/DDBJ whole genome shotgun (WGS) entry which is preliminary data.</text>
</comment>
<feature type="transmembrane region" description="Helical" evidence="3">
    <location>
        <begin position="16"/>
        <end position="35"/>
    </location>
</feature>
<evidence type="ECO:0000256" key="2">
    <source>
        <dbReference type="SAM" id="MobiDB-lite"/>
    </source>
</evidence>
<gene>
    <name evidence="4" type="ORF">KS407_22780</name>
</gene>
<feature type="region of interest" description="Disordered" evidence="2">
    <location>
        <begin position="471"/>
        <end position="500"/>
    </location>
</feature>
<protein>
    <recommendedName>
        <fullName evidence="6">Flp pilus-assembly TadG-like N-terminal domain-containing protein</fullName>
    </recommendedName>
</protein>
<evidence type="ECO:0000256" key="3">
    <source>
        <dbReference type="SAM" id="Phobius"/>
    </source>
</evidence>
<evidence type="ECO:0000256" key="1">
    <source>
        <dbReference type="SAM" id="Coils"/>
    </source>
</evidence>
<keyword evidence="3" id="KW-0812">Transmembrane</keyword>
<proteinExistence type="predicted"/>
<dbReference type="EMBL" id="JAHQCR010000090">
    <property type="protein sequence ID" value="MBU9724253.1"/>
    <property type="molecule type" value="Genomic_DNA"/>
</dbReference>
<dbReference type="Pfam" id="PF18960">
    <property type="entry name" value="DUF5702"/>
    <property type="match status" value="1"/>
</dbReference>
<keyword evidence="5" id="KW-1185">Reference proteome</keyword>
<evidence type="ECO:0008006" key="6">
    <source>
        <dbReference type="Google" id="ProtNLM"/>
    </source>
</evidence>
<reference evidence="4 5" key="1">
    <citation type="submission" date="2021-06" db="EMBL/GenBank/DDBJ databases">
        <title>Bacillus sp. RD4P76, an endophyte from a halophyte.</title>
        <authorList>
            <person name="Sun J.-Q."/>
        </authorList>
    </citation>
    <scope>NUCLEOTIDE SEQUENCE [LARGE SCALE GENOMIC DNA]</scope>
    <source>
        <strain evidence="4 5">JCM 17098</strain>
    </source>
</reference>
<dbReference type="InterPro" id="IPR043756">
    <property type="entry name" value="DUF5702"/>
</dbReference>
<dbReference type="Proteomes" id="UP000790580">
    <property type="component" value="Unassembled WGS sequence"/>
</dbReference>
<dbReference type="Gene3D" id="1.20.120.810">
    <property type="entry name" value="Vinculin, Vh2 four-helix bundle"/>
    <property type="match status" value="1"/>
</dbReference>
<keyword evidence="1" id="KW-0175">Coiled coil</keyword>
<sequence length="782" mass="89081">MKRMIHKFKTDKKGSVSIFFIIIITAIFFFNAVLIDYARILSAEKQTEYAVQSAVRSAMAGFDNNLKDNYGLFGIKDGQIGDFEEFLEKNLEAPEGDFEFINLMLEDFAHEFEARELANPAILEHQILEEMKYKAPVEIVINLIDKFASVSSAMKETSTFIKTAEDIQGKFEDREKALNEAAVHLAKIRENLDRLIGADEDTDGYVNKPSTEPDFPTVGLYNDIIYHFENDYLDDVALENRISEIEAEIEEWEELEAETEEEQEDIDQEIEELRDEIDELTENKEQFEENAQAMLDTIYDLTVETESELENALSKIETAESINDSMRNVIESNRAASESNYGNAENNAGTISDPDQASEMDQATAEIQQMADRLDEYLYNEVYALYNEENGVNEFDENTDFFGSMKQFLNQAIANFDGTPELLEPVVDFFEGTDAEALRDLQLLLRNRMFTTESQVDEARTFFSRKRMDFPIKQDPLNPTADPEDFDEDAKREEADAENEAAQDALEEAMEIAEGLAGEQGIYDALQDFLEELESFEIVDPDDVESVDLSGSSGGSARSAMELVDTIFREMGNILEAARNELFINEYILMYFESKEPATGQNDFKFEKREVEYILYGIHEPGLNYAAAMSQLFAIRFALNFIASFKQIEVRSAGHPLAVFIAALGWSLKETIFDMTIVTGGGSVSLIHDIVELDTTYHDYLRLFLFMNPGGDNRMRRMMAVMNHHGIDLRDKQTYIKGNVESSVNLLFIPELAQLMGTFGVLDGRVDENKRYRIEKEAHFSY</sequence>